<dbReference type="PANTHER" id="PTHR31234">
    <property type="entry name" value="LATE EMBRYOGENESIS ABUNDANT (LEA) HYDROXYPROLINE-RICH GLYCOPROTEIN FAMILY"/>
    <property type="match status" value="1"/>
</dbReference>
<dbReference type="PANTHER" id="PTHR31234:SF2">
    <property type="entry name" value="OS05G0199100 PROTEIN"/>
    <property type="match status" value="1"/>
</dbReference>
<evidence type="ECO:0000259" key="7">
    <source>
        <dbReference type="Pfam" id="PF03168"/>
    </source>
</evidence>
<reference evidence="8 9" key="1">
    <citation type="journal article" date="2020" name="Mol. Biol. Evol.">
        <title>Distinct Expression and Methylation Patterns for Genes with Different Fates following a Single Whole-Genome Duplication in Flowering Plants.</title>
        <authorList>
            <person name="Shi T."/>
            <person name="Rahmani R.S."/>
            <person name="Gugger P.F."/>
            <person name="Wang M."/>
            <person name="Li H."/>
            <person name="Zhang Y."/>
            <person name="Li Z."/>
            <person name="Wang Q."/>
            <person name="Van de Peer Y."/>
            <person name="Marchal K."/>
            <person name="Chen J."/>
        </authorList>
    </citation>
    <scope>NUCLEOTIDE SEQUENCE [LARGE SCALE GENOMIC DNA]</scope>
    <source>
        <tissue evidence="8">Leaf</tissue>
    </source>
</reference>
<dbReference type="Proteomes" id="UP000607653">
    <property type="component" value="Unassembled WGS sequence"/>
</dbReference>
<evidence type="ECO:0000256" key="4">
    <source>
        <dbReference type="ARBA" id="ARBA00023136"/>
    </source>
</evidence>
<evidence type="ECO:0000256" key="5">
    <source>
        <dbReference type="SAM" id="MobiDB-lite"/>
    </source>
</evidence>
<evidence type="ECO:0000256" key="2">
    <source>
        <dbReference type="ARBA" id="ARBA00022692"/>
    </source>
</evidence>
<protein>
    <recommendedName>
        <fullName evidence="7">Late embryogenesis abundant protein LEA-2 subgroup domain-containing protein</fullName>
    </recommendedName>
</protein>
<dbReference type="InterPro" id="IPR044839">
    <property type="entry name" value="NDR1-like"/>
</dbReference>
<dbReference type="AlphaFoldDB" id="A0A822ZIN5"/>
<dbReference type="Pfam" id="PF03168">
    <property type="entry name" value="LEA_2"/>
    <property type="match status" value="1"/>
</dbReference>
<evidence type="ECO:0000313" key="8">
    <source>
        <dbReference type="EMBL" id="DAD44420.1"/>
    </source>
</evidence>
<evidence type="ECO:0000256" key="3">
    <source>
        <dbReference type="ARBA" id="ARBA00022989"/>
    </source>
</evidence>
<evidence type="ECO:0000313" key="9">
    <source>
        <dbReference type="Proteomes" id="UP000607653"/>
    </source>
</evidence>
<name>A0A822ZIN5_NELNU</name>
<feature type="domain" description="Late embryogenesis abundant protein LEA-2 subgroup" evidence="7">
    <location>
        <begin position="122"/>
        <end position="225"/>
    </location>
</feature>
<dbReference type="GO" id="GO:0098542">
    <property type="term" value="P:defense response to other organism"/>
    <property type="evidence" value="ECO:0007669"/>
    <property type="project" value="InterPro"/>
</dbReference>
<feature type="compositionally biased region" description="Polar residues" evidence="5">
    <location>
        <begin position="10"/>
        <end position="25"/>
    </location>
</feature>
<keyword evidence="3 6" id="KW-1133">Transmembrane helix</keyword>
<dbReference type="Gene3D" id="2.60.40.1820">
    <property type="match status" value="1"/>
</dbReference>
<accession>A0A822ZIN5</accession>
<dbReference type="InterPro" id="IPR004864">
    <property type="entry name" value="LEA_2"/>
</dbReference>
<keyword evidence="4 6" id="KW-0472">Membrane</keyword>
<feature type="region of interest" description="Disordered" evidence="5">
    <location>
        <begin position="1"/>
        <end position="25"/>
    </location>
</feature>
<comment type="subcellular location">
    <subcellularLocation>
        <location evidence="1">Membrane</location>
        <topology evidence="1">Single-pass membrane protein</topology>
    </subcellularLocation>
</comment>
<feature type="transmembrane region" description="Helical" evidence="6">
    <location>
        <begin position="55"/>
        <end position="85"/>
    </location>
</feature>
<keyword evidence="9" id="KW-1185">Reference proteome</keyword>
<keyword evidence="2 6" id="KW-0812">Transmembrane</keyword>
<evidence type="ECO:0000256" key="6">
    <source>
        <dbReference type="SAM" id="Phobius"/>
    </source>
</evidence>
<sequence>MTDRIYPASKPNSNPPQTLNGNGNPSFPATKAQLYGATRPVYRPQPKSRRHRRSCCCLCCLWSTLLIIALVFLAAIAAGVVWLLYHPQRPTFSVSTVRISRFNLTTSKDTTSHLNSQLDLAISTRNPNKKIVFLYDPITVTVSSTGVDVGNGSFPSFTHGTKNTTTLKTSISSSGAADLDAASATSLKSDLKRKNGLPLEIQLETKVKVKMGSLKTKKVGVRVTCDGIDVAAPKGDVRRRGGMEMESIILLRLERSFLGTDRDREGRGPR</sequence>
<dbReference type="EMBL" id="DUZY01000007">
    <property type="protein sequence ID" value="DAD44420.1"/>
    <property type="molecule type" value="Genomic_DNA"/>
</dbReference>
<evidence type="ECO:0000256" key="1">
    <source>
        <dbReference type="ARBA" id="ARBA00004167"/>
    </source>
</evidence>
<dbReference type="GO" id="GO:0016020">
    <property type="term" value="C:membrane"/>
    <property type="evidence" value="ECO:0007669"/>
    <property type="project" value="UniProtKB-SubCell"/>
</dbReference>
<proteinExistence type="predicted"/>
<gene>
    <name evidence="8" type="ORF">HUJ06_002650</name>
</gene>
<comment type="caution">
    <text evidence="8">The sequence shown here is derived from an EMBL/GenBank/DDBJ whole genome shotgun (WGS) entry which is preliminary data.</text>
</comment>
<organism evidence="8 9">
    <name type="scientific">Nelumbo nucifera</name>
    <name type="common">Sacred lotus</name>
    <dbReference type="NCBI Taxonomy" id="4432"/>
    <lineage>
        <taxon>Eukaryota</taxon>
        <taxon>Viridiplantae</taxon>
        <taxon>Streptophyta</taxon>
        <taxon>Embryophyta</taxon>
        <taxon>Tracheophyta</taxon>
        <taxon>Spermatophyta</taxon>
        <taxon>Magnoliopsida</taxon>
        <taxon>Proteales</taxon>
        <taxon>Nelumbonaceae</taxon>
        <taxon>Nelumbo</taxon>
    </lineage>
</organism>